<keyword evidence="5 7" id="KW-1133">Transmembrane helix</keyword>
<keyword evidence="9" id="KW-0762">Sugar transport</keyword>
<dbReference type="STRING" id="630515.SAMN04489812_1773"/>
<dbReference type="PANTHER" id="PTHR43744">
    <property type="entry name" value="ABC TRANSPORTER PERMEASE PROTEIN MG189-RELATED-RELATED"/>
    <property type="match status" value="1"/>
</dbReference>
<dbReference type="PROSITE" id="PS50928">
    <property type="entry name" value="ABC_TM1"/>
    <property type="match status" value="1"/>
</dbReference>
<evidence type="ECO:0000256" key="7">
    <source>
        <dbReference type="RuleBase" id="RU363032"/>
    </source>
</evidence>
<dbReference type="GO" id="GO:0005886">
    <property type="term" value="C:plasma membrane"/>
    <property type="evidence" value="ECO:0007669"/>
    <property type="project" value="UniProtKB-SubCell"/>
</dbReference>
<organism evidence="9 10">
    <name type="scientific">Microlunatus soli</name>
    <dbReference type="NCBI Taxonomy" id="630515"/>
    <lineage>
        <taxon>Bacteria</taxon>
        <taxon>Bacillati</taxon>
        <taxon>Actinomycetota</taxon>
        <taxon>Actinomycetes</taxon>
        <taxon>Propionibacteriales</taxon>
        <taxon>Propionibacteriaceae</taxon>
        <taxon>Microlunatus</taxon>
    </lineage>
</organism>
<feature type="transmembrane region" description="Helical" evidence="7">
    <location>
        <begin position="254"/>
        <end position="273"/>
    </location>
</feature>
<feature type="transmembrane region" description="Helical" evidence="7">
    <location>
        <begin position="194"/>
        <end position="216"/>
    </location>
</feature>
<keyword evidence="4 7" id="KW-0812">Transmembrane</keyword>
<comment type="similarity">
    <text evidence="7">Belongs to the binding-protein-dependent transport system permease family.</text>
</comment>
<evidence type="ECO:0000259" key="8">
    <source>
        <dbReference type="PROSITE" id="PS50928"/>
    </source>
</evidence>
<proteinExistence type="inferred from homology"/>
<evidence type="ECO:0000256" key="4">
    <source>
        <dbReference type="ARBA" id="ARBA00022692"/>
    </source>
</evidence>
<name>A0A1H1RUI9_9ACTN</name>
<dbReference type="GO" id="GO:0055085">
    <property type="term" value="P:transmembrane transport"/>
    <property type="evidence" value="ECO:0007669"/>
    <property type="project" value="InterPro"/>
</dbReference>
<dbReference type="RefSeq" id="WP_091523113.1">
    <property type="nucleotide sequence ID" value="NZ_LT629772.1"/>
</dbReference>
<keyword evidence="6 7" id="KW-0472">Membrane</keyword>
<dbReference type="Proteomes" id="UP000199103">
    <property type="component" value="Chromosome I"/>
</dbReference>
<feature type="transmembrane region" description="Helical" evidence="7">
    <location>
        <begin position="118"/>
        <end position="135"/>
    </location>
</feature>
<evidence type="ECO:0000256" key="3">
    <source>
        <dbReference type="ARBA" id="ARBA00022475"/>
    </source>
</evidence>
<evidence type="ECO:0000256" key="1">
    <source>
        <dbReference type="ARBA" id="ARBA00004651"/>
    </source>
</evidence>
<evidence type="ECO:0000256" key="6">
    <source>
        <dbReference type="ARBA" id="ARBA00023136"/>
    </source>
</evidence>
<keyword evidence="3" id="KW-1003">Cell membrane</keyword>
<sequence>MAVIAGRLNRPSTRGHRMARAETVLLALVGVLLGFGTLFPLLWMAASGLKTENEVLTHPLSLIPHDVQWANLGSALHTVGPYLVNSLKLAVINVVGVLAVSSLAGYAFARLEFAGKNILFVVVLATTMVPSIAYLLPQYLMFDQWDWTDTHLPLWVPRVMTPVFGTFLMRQAFRVLPQELEDAARVDGAGLFTIYWRILLPLTKPALAAIGVLTFVESWNDLFGPLIFINSTELQTLPAALALFKGQFFTQINLLMAAATISVVPVLIIYFIGQRYLVEGIANTGTTG</sequence>
<dbReference type="InterPro" id="IPR035906">
    <property type="entry name" value="MetI-like_sf"/>
</dbReference>
<dbReference type="InterPro" id="IPR000515">
    <property type="entry name" value="MetI-like"/>
</dbReference>
<keyword evidence="2 7" id="KW-0813">Transport</keyword>
<accession>A0A1H1RUI9</accession>
<dbReference type="OrthoDB" id="61122at2"/>
<keyword evidence="10" id="KW-1185">Reference proteome</keyword>
<reference evidence="9 10" key="1">
    <citation type="submission" date="2016-10" db="EMBL/GenBank/DDBJ databases">
        <authorList>
            <person name="de Groot N.N."/>
        </authorList>
    </citation>
    <scope>NUCLEOTIDE SEQUENCE [LARGE SCALE GENOMIC DNA]</scope>
    <source>
        <strain evidence="9 10">DSM 21800</strain>
    </source>
</reference>
<evidence type="ECO:0000256" key="2">
    <source>
        <dbReference type="ARBA" id="ARBA00022448"/>
    </source>
</evidence>
<comment type="subcellular location">
    <subcellularLocation>
        <location evidence="1 7">Cell membrane</location>
        <topology evidence="1 7">Multi-pass membrane protein</topology>
    </subcellularLocation>
</comment>
<feature type="transmembrane region" description="Helical" evidence="7">
    <location>
        <begin position="24"/>
        <end position="46"/>
    </location>
</feature>
<dbReference type="Pfam" id="PF00528">
    <property type="entry name" value="BPD_transp_1"/>
    <property type="match status" value="1"/>
</dbReference>
<dbReference type="AlphaFoldDB" id="A0A1H1RUI9"/>
<evidence type="ECO:0000256" key="5">
    <source>
        <dbReference type="ARBA" id="ARBA00022989"/>
    </source>
</evidence>
<dbReference type="CDD" id="cd06261">
    <property type="entry name" value="TM_PBP2"/>
    <property type="match status" value="1"/>
</dbReference>
<feature type="transmembrane region" description="Helical" evidence="7">
    <location>
        <begin position="89"/>
        <end position="109"/>
    </location>
</feature>
<gene>
    <name evidence="9" type="ORF">SAMN04489812_1773</name>
</gene>
<dbReference type="SUPFAM" id="SSF161098">
    <property type="entry name" value="MetI-like"/>
    <property type="match status" value="1"/>
</dbReference>
<dbReference type="PANTHER" id="PTHR43744:SF12">
    <property type="entry name" value="ABC TRANSPORTER PERMEASE PROTEIN MG189-RELATED"/>
    <property type="match status" value="1"/>
</dbReference>
<dbReference type="EMBL" id="LT629772">
    <property type="protein sequence ID" value="SDS39360.1"/>
    <property type="molecule type" value="Genomic_DNA"/>
</dbReference>
<evidence type="ECO:0000313" key="10">
    <source>
        <dbReference type="Proteomes" id="UP000199103"/>
    </source>
</evidence>
<evidence type="ECO:0000313" key="9">
    <source>
        <dbReference type="EMBL" id="SDS39360.1"/>
    </source>
</evidence>
<feature type="transmembrane region" description="Helical" evidence="7">
    <location>
        <begin position="222"/>
        <end position="242"/>
    </location>
</feature>
<protein>
    <submittedName>
        <fullName evidence="9">Multiple sugar transport system permease protein</fullName>
    </submittedName>
</protein>
<feature type="domain" description="ABC transmembrane type-1" evidence="8">
    <location>
        <begin position="83"/>
        <end position="273"/>
    </location>
</feature>
<dbReference type="Gene3D" id="1.10.3720.10">
    <property type="entry name" value="MetI-like"/>
    <property type="match status" value="1"/>
</dbReference>